<dbReference type="Gene3D" id="3.40.640.10">
    <property type="entry name" value="Type I PLP-dependent aspartate aminotransferase-like (Major domain)"/>
    <property type="match status" value="1"/>
</dbReference>
<evidence type="ECO:0000256" key="3">
    <source>
        <dbReference type="PIRSR" id="PIRSR000390-1"/>
    </source>
</evidence>
<gene>
    <name evidence="6" type="ORF">EJ73_00300</name>
</gene>
<evidence type="ECO:0000256" key="4">
    <source>
        <dbReference type="PIRSR" id="PIRSR000390-2"/>
    </source>
</evidence>
<dbReference type="PANTHER" id="PTHR30244:SF36">
    <property type="entry name" value="3-OXO-GLUCOSE-6-PHOSPHATE:GLUTAMATE AMINOTRANSFERASE"/>
    <property type="match status" value="1"/>
</dbReference>
<organism evidence="6 7">
    <name type="scientific">Hoylesella shahii DSM 15611 = JCM 12083</name>
    <dbReference type="NCBI Taxonomy" id="1122991"/>
    <lineage>
        <taxon>Bacteria</taxon>
        <taxon>Pseudomonadati</taxon>
        <taxon>Bacteroidota</taxon>
        <taxon>Bacteroidia</taxon>
        <taxon>Bacteroidales</taxon>
        <taxon>Prevotellaceae</taxon>
        <taxon>Hoylesella</taxon>
    </lineage>
</organism>
<dbReference type="PANTHER" id="PTHR30244">
    <property type="entry name" value="TRANSAMINASE"/>
    <property type="match status" value="1"/>
</dbReference>
<feature type="active site" description="Proton acceptor" evidence="3">
    <location>
        <position position="190"/>
    </location>
</feature>
<feature type="modified residue" description="N6-(pyridoxal phosphate)lysine" evidence="4">
    <location>
        <position position="190"/>
    </location>
</feature>
<protein>
    <submittedName>
        <fullName evidence="6">dTDP-4-amino-4,6-dideoxygalactose transaminase</fullName>
    </submittedName>
</protein>
<keyword evidence="7" id="KW-1185">Reference proteome</keyword>
<dbReference type="Gene3D" id="3.90.1150.10">
    <property type="entry name" value="Aspartate Aminotransferase, domain 1"/>
    <property type="match status" value="1"/>
</dbReference>
<evidence type="ECO:0000256" key="1">
    <source>
        <dbReference type="ARBA" id="ARBA00022898"/>
    </source>
</evidence>
<proteinExistence type="inferred from homology"/>
<dbReference type="PIRSF" id="PIRSF000390">
    <property type="entry name" value="PLP_StrS"/>
    <property type="match status" value="1"/>
</dbReference>
<evidence type="ECO:0000313" key="6">
    <source>
        <dbReference type="EMBL" id="PXX24494.1"/>
    </source>
</evidence>
<dbReference type="STRING" id="1122991.GCA_000613445_03215"/>
<sequence length="368" mass="41215">MMLKYFDLQRYTAQHREQLQAAVSRVVDSGWYLLGNEVKAFENAYAQYIGTAHCVACGNGLDALSLIFKAYMERGLLHPGDEVLVPANTYIASIISITSSGLMPVLVEPHLDTFQIDAQQMVKHVGPRTKALLIVHLYGKCAFTNELLSLCSEHELLVIEDNAQAHGCLWNDKRTGSVGHAAAHSFYPGKNLGALGDAGGVTTNDEVLVGIIRAIANYGSNKKYVFQYVGQNSRMDEVQAAVLSEKLKWLDQDNQRRTAIAQHYVEGISNENITLPTRDYLVNNVFHIFPVLCAQREKLQQELHQRGIETIIHYPIPPHKQQCYSHWAQLSLPITERIHNEELSLPLNPTMTDDEVQLVISQVSDIKL</sequence>
<dbReference type="CDD" id="cd00616">
    <property type="entry name" value="AHBA_syn"/>
    <property type="match status" value="1"/>
</dbReference>
<evidence type="ECO:0000256" key="2">
    <source>
        <dbReference type="ARBA" id="ARBA00037999"/>
    </source>
</evidence>
<dbReference type="AlphaFoldDB" id="A0A318I0T8"/>
<dbReference type="Proteomes" id="UP000248314">
    <property type="component" value="Unassembled WGS sequence"/>
</dbReference>
<dbReference type="InterPro" id="IPR015421">
    <property type="entry name" value="PyrdxlP-dep_Trfase_major"/>
</dbReference>
<evidence type="ECO:0000256" key="5">
    <source>
        <dbReference type="RuleBase" id="RU004508"/>
    </source>
</evidence>
<dbReference type="EMBL" id="QJJX01000002">
    <property type="protein sequence ID" value="PXX24494.1"/>
    <property type="molecule type" value="Genomic_DNA"/>
</dbReference>
<dbReference type="GO" id="GO:0030170">
    <property type="term" value="F:pyridoxal phosphate binding"/>
    <property type="evidence" value="ECO:0007669"/>
    <property type="project" value="TreeGrafter"/>
</dbReference>
<dbReference type="InterPro" id="IPR015424">
    <property type="entry name" value="PyrdxlP-dep_Trfase"/>
</dbReference>
<dbReference type="GO" id="GO:0008483">
    <property type="term" value="F:transaminase activity"/>
    <property type="evidence" value="ECO:0007669"/>
    <property type="project" value="TreeGrafter"/>
</dbReference>
<keyword evidence="1 4" id="KW-0663">Pyridoxal phosphate</keyword>
<dbReference type="Pfam" id="PF01041">
    <property type="entry name" value="DegT_DnrJ_EryC1"/>
    <property type="match status" value="1"/>
</dbReference>
<evidence type="ECO:0000313" key="7">
    <source>
        <dbReference type="Proteomes" id="UP000248314"/>
    </source>
</evidence>
<comment type="caution">
    <text evidence="6">The sequence shown here is derived from an EMBL/GenBank/DDBJ whole genome shotgun (WGS) entry which is preliminary data.</text>
</comment>
<dbReference type="InterPro" id="IPR000653">
    <property type="entry name" value="DegT/StrS_aminotransferase"/>
</dbReference>
<comment type="similarity">
    <text evidence="2 5">Belongs to the DegT/DnrJ/EryC1 family.</text>
</comment>
<dbReference type="InterPro" id="IPR015422">
    <property type="entry name" value="PyrdxlP-dep_Trfase_small"/>
</dbReference>
<dbReference type="SUPFAM" id="SSF53383">
    <property type="entry name" value="PLP-dependent transferases"/>
    <property type="match status" value="1"/>
</dbReference>
<reference evidence="6 7" key="1">
    <citation type="submission" date="2018-05" db="EMBL/GenBank/DDBJ databases">
        <title>Genomic Encyclopedia of Type Strains, Phase I: the one thousand microbial genomes (KMG-I) project.</title>
        <authorList>
            <person name="Kyrpides N."/>
        </authorList>
    </citation>
    <scope>NUCLEOTIDE SEQUENCE [LARGE SCALE GENOMIC DNA]</scope>
    <source>
        <strain evidence="6 7">DSM 15611</strain>
    </source>
</reference>
<dbReference type="GO" id="GO:0000271">
    <property type="term" value="P:polysaccharide biosynthetic process"/>
    <property type="evidence" value="ECO:0007669"/>
    <property type="project" value="TreeGrafter"/>
</dbReference>
<accession>A0A318I0T8</accession>
<name>A0A318I0T8_9BACT</name>